<feature type="DNA-binding region" description="H-T-H motif" evidence="2">
    <location>
        <begin position="29"/>
        <end position="48"/>
    </location>
</feature>
<evidence type="ECO:0000256" key="2">
    <source>
        <dbReference type="PROSITE-ProRule" id="PRU00335"/>
    </source>
</evidence>
<evidence type="ECO:0000313" key="5">
    <source>
        <dbReference type="Proteomes" id="UP000295496"/>
    </source>
</evidence>
<dbReference type="Proteomes" id="UP000295496">
    <property type="component" value="Unassembled WGS sequence"/>
</dbReference>
<dbReference type="Pfam" id="PF00440">
    <property type="entry name" value="TetR_N"/>
    <property type="match status" value="1"/>
</dbReference>
<feature type="domain" description="HTH tetR-type" evidence="3">
    <location>
        <begin position="6"/>
        <end position="66"/>
    </location>
</feature>
<dbReference type="InterPro" id="IPR054422">
    <property type="entry name" value="TetR-like_HI_0893_C"/>
</dbReference>
<dbReference type="RefSeq" id="WP_132299414.1">
    <property type="nucleotide sequence ID" value="NZ_CP170642.1"/>
</dbReference>
<dbReference type="InterPro" id="IPR009057">
    <property type="entry name" value="Homeodomain-like_sf"/>
</dbReference>
<sequence>MQNSELDMVEQIFIATEKLMAEYGLPYLSMHKIAKEAKISAGTIYIYFKSKEELLEQFARRVFSNFQREIARNFDETKPFFEQYRQMWKNIWSHLLKNQMMVANIHQYRALPKFNEICQELDKQNLWTNFCTKAKQAGEVCDLPTDVLFSISLESAMKLSFRALDSAVKEPLSDDTLEMIIERTWRSIQK</sequence>
<dbReference type="GO" id="GO:0003677">
    <property type="term" value="F:DNA binding"/>
    <property type="evidence" value="ECO:0007669"/>
    <property type="project" value="UniProtKB-UniRule"/>
</dbReference>
<organism evidence="4 5">
    <name type="scientific">Lonepinella koalarum</name>
    <dbReference type="NCBI Taxonomy" id="53417"/>
    <lineage>
        <taxon>Bacteria</taxon>
        <taxon>Pseudomonadati</taxon>
        <taxon>Pseudomonadota</taxon>
        <taxon>Gammaproteobacteria</taxon>
        <taxon>Pasteurellales</taxon>
        <taxon>Pasteurellaceae</taxon>
        <taxon>Lonepinella</taxon>
    </lineage>
</organism>
<protein>
    <submittedName>
        <fullName evidence="4">TetR family transcriptional regulator</fullName>
    </submittedName>
</protein>
<dbReference type="EMBL" id="SMGJ01000001">
    <property type="protein sequence ID" value="TCK71006.1"/>
    <property type="molecule type" value="Genomic_DNA"/>
</dbReference>
<evidence type="ECO:0000256" key="1">
    <source>
        <dbReference type="ARBA" id="ARBA00023125"/>
    </source>
</evidence>
<proteinExistence type="predicted"/>
<name>A0A4R1KZK2_9PAST</name>
<evidence type="ECO:0000259" key="3">
    <source>
        <dbReference type="PROSITE" id="PS50977"/>
    </source>
</evidence>
<comment type="caution">
    <text evidence="4">The sequence shown here is derived from an EMBL/GenBank/DDBJ whole genome shotgun (WGS) entry which is preliminary data.</text>
</comment>
<dbReference type="InterPro" id="IPR001647">
    <property type="entry name" value="HTH_TetR"/>
</dbReference>
<dbReference type="Gene3D" id="1.10.357.10">
    <property type="entry name" value="Tetracycline Repressor, domain 2"/>
    <property type="match status" value="1"/>
</dbReference>
<keyword evidence="5" id="KW-1185">Reference proteome</keyword>
<dbReference type="Pfam" id="PF22604">
    <property type="entry name" value="TetR_HI_0893_C"/>
    <property type="match status" value="1"/>
</dbReference>
<dbReference type="PROSITE" id="PS50977">
    <property type="entry name" value="HTH_TETR_2"/>
    <property type="match status" value="1"/>
</dbReference>
<accession>A0A4R1KZK2</accession>
<evidence type="ECO:0000313" key="4">
    <source>
        <dbReference type="EMBL" id="TCK71006.1"/>
    </source>
</evidence>
<dbReference type="SUPFAM" id="SSF46689">
    <property type="entry name" value="Homeodomain-like"/>
    <property type="match status" value="1"/>
</dbReference>
<dbReference type="PANTHER" id="PTHR43479:SF11">
    <property type="entry name" value="ACREF_ENVCD OPERON REPRESSOR-RELATED"/>
    <property type="match status" value="1"/>
</dbReference>
<dbReference type="InterPro" id="IPR023772">
    <property type="entry name" value="DNA-bd_HTH_TetR-type_CS"/>
</dbReference>
<gene>
    <name evidence="4" type="ORF">EV692_0058</name>
</gene>
<dbReference type="InterPro" id="IPR050624">
    <property type="entry name" value="HTH-type_Tx_Regulator"/>
</dbReference>
<dbReference type="OrthoDB" id="63332at2"/>
<dbReference type="PROSITE" id="PS01081">
    <property type="entry name" value="HTH_TETR_1"/>
    <property type="match status" value="1"/>
</dbReference>
<dbReference type="AlphaFoldDB" id="A0A4R1KZK2"/>
<keyword evidence="1 2" id="KW-0238">DNA-binding</keyword>
<dbReference type="PRINTS" id="PR00455">
    <property type="entry name" value="HTHTETR"/>
</dbReference>
<reference evidence="4 5" key="1">
    <citation type="submission" date="2019-03" db="EMBL/GenBank/DDBJ databases">
        <title>Genomic Encyclopedia of Type Strains, Phase IV (KMG-IV): sequencing the most valuable type-strain genomes for metagenomic binning, comparative biology and taxonomic classification.</title>
        <authorList>
            <person name="Goeker M."/>
        </authorList>
    </citation>
    <scope>NUCLEOTIDE SEQUENCE [LARGE SCALE GENOMIC DNA]</scope>
    <source>
        <strain evidence="4 5">DSM 10053</strain>
    </source>
</reference>
<dbReference type="PANTHER" id="PTHR43479">
    <property type="entry name" value="ACREF/ENVCD OPERON REPRESSOR-RELATED"/>
    <property type="match status" value="1"/>
</dbReference>